<feature type="region of interest" description="Disordered" evidence="3">
    <location>
        <begin position="1"/>
        <end position="73"/>
    </location>
</feature>
<dbReference type="PANTHER" id="PTHR14167">
    <property type="entry name" value="SH3 DOMAIN-CONTAINING"/>
    <property type="match status" value="1"/>
</dbReference>
<feature type="compositionally biased region" description="Basic residues" evidence="3">
    <location>
        <begin position="481"/>
        <end position="493"/>
    </location>
</feature>
<feature type="compositionally biased region" description="Pro residues" evidence="3">
    <location>
        <begin position="16"/>
        <end position="34"/>
    </location>
</feature>
<evidence type="ECO:0000256" key="1">
    <source>
        <dbReference type="ARBA" id="ARBA00022443"/>
    </source>
</evidence>
<dbReference type="InterPro" id="IPR050384">
    <property type="entry name" value="Endophilin_SH3RF"/>
</dbReference>
<dbReference type="Proteomes" id="UP000016924">
    <property type="component" value="Unassembled WGS sequence"/>
</dbReference>
<name>R7YZA2_CONA1</name>
<evidence type="ECO:0000256" key="3">
    <source>
        <dbReference type="SAM" id="MobiDB-lite"/>
    </source>
</evidence>
<keyword evidence="6" id="KW-1185">Reference proteome</keyword>
<evidence type="ECO:0000256" key="2">
    <source>
        <dbReference type="PROSITE-ProRule" id="PRU00192"/>
    </source>
</evidence>
<dbReference type="AlphaFoldDB" id="R7YZA2"/>
<feature type="compositionally biased region" description="Polar residues" evidence="3">
    <location>
        <begin position="259"/>
        <end position="273"/>
    </location>
</feature>
<dbReference type="GO" id="GO:0005737">
    <property type="term" value="C:cytoplasm"/>
    <property type="evidence" value="ECO:0007669"/>
    <property type="project" value="TreeGrafter"/>
</dbReference>
<feature type="domain" description="SH3" evidence="4">
    <location>
        <begin position="334"/>
        <end position="395"/>
    </location>
</feature>
<feature type="region of interest" description="Disordered" evidence="3">
    <location>
        <begin position="98"/>
        <end position="139"/>
    </location>
</feature>
<dbReference type="eggNOG" id="ENOG502RZ32">
    <property type="taxonomic scope" value="Eukaryota"/>
</dbReference>
<accession>R7YZA2</accession>
<gene>
    <name evidence="5" type="ORF">W97_06543</name>
</gene>
<feature type="compositionally biased region" description="Polar residues" evidence="3">
    <location>
        <begin position="60"/>
        <end position="73"/>
    </location>
</feature>
<proteinExistence type="predicted"/>
<feature type="compositionally biased region" description="Basic and acidic residues" evidence="3">
    <location>
        <begin position="118"/>
        <end position="132"/>
    </location>
</feature>
<dbReference type="RefSeq" id="XP_007782607.1">
    <property type="nucleotide sequence ID" value="XM_007784417.1"/>
</dbReference>
<dbReference type="GeneID" id="19903854"/>
<keyword evidence="1 2" id="KW-0728">SH3 domain</keyword>
<evidence type="ECO:0000313" key="6">
    <source>
        <dbReference type="Proteomes" id="UP000016924"/>
    </source>
</evidence>
<dbReference type="HOGENOM" id="CLU_024803_1_0_1"/>
<dbReference type="SMART" id="SM00326">
    <property type="entry name" value="SH3"/>
    <property type="match status" value="1"/>
</dbReference>
<evidence type="ECO:0000313" key="5">
    <source>
        <dbReference type="EMBL" id="EON67290.1"/>
    </source>
</evidence>
<dbReference type="InterPro" id="IPR001452">
    <property type="entry name" value="SH3_domain"/>
</dbReference>
<dbReference type="PANTHER" id="PTHR14167:SF116">
    <property type="entry name" value="CAP, ISOFORM AC"/>
    <property type="match status" value="1"/>
</dbReference>
<dbReference type="EMBL" id="JH767586">
    <property type="protein sequence ID" value="EON67290.1"/>
    <property type="molecule type" value="Genomic_DNA"/>
</dbReference>
<sequence length="493" mass="53643">MAAVLSPQTTSTSPPTQLPPRASPPPNTRLPTLPPLVTSPSQQPANTPRRPSYANRRLSAFSNTSAASRSRPQSTVFPIFHSSLSYTLVQDFAYSPDNPLFYGPLPEQSPEASTPASEYHRRLSDPPPRWDKQQGQWSAPSWVASTGEQLPPTYFGDGPPYAEDEDIHSPVVTSAKHKKQKSNYVSFDSARGRTREFHEGGRRGSYTGTNGDGSRIFYDEGPDDVAGGPGGEYITYDAEPASHSLHPPSGTDTKRDSHFATTLPNRSYPQPQHHQNHTHALHSSNSPSPSPTSSEASDDDPDLTSPTGLHPPSALHASRFSRDYQFTIASPDEEMHGKAVALYDFTRENENELPLIEGQVILVSYRHGQGWLVAQDPRTGESGLVPEEYVRLLRDIEGGWGGWAGVGAGGEEGVEGEVGEYYTPVVSSFSTSSRDLEPWAGVGKQVVPGEADAVPKDGEEKVEAEGRRAGGEQQDEEQHARQARRRMGSQKDG</sequence>
<feature type="region of interest" description="Disordered" evidence="3">
    <location>
        <begin position="440"/>
        <end position="493"/>
    </location>
</feature>
<dbReference type="SUPFAM" id="SSF50044">
    <property type="entry name" value="SH3-domain"/>
    <property type="match status" value="1"/>
</dbReference>
<feature type="compositionally biased region" description="Low complexity" evidence="3">
    <location>
        <begin position="1"/>
        <end position="15"/>
    </location>
</feature>
<evidence type="ECO:0000259" key="4">
    <source>
        <dbReference type="PROSITE" id="PS50002"/>
    </source>
</evidence>
<feature type="compositionally biased region" description="Basic and acidic residues" evidence="3">
    <location>
        <begin position="190"/>
        <end position="202"/>
    </location>
</feature>
<organism evidence="5 6">
    <name type="scientific">Coniosporium apollinis (strain CBS 100218)</name>
    <name type="common">Rock-inhabiting black yeast</name>
    <dbReference type="NCBI Taxonomy" id="1168221"/>
    <lineage>
        <taxon>Eukaryota</taxon>
        <taxon>Fungi</taxon>
        <taxon>Dikarya</taxon>
        <taxon>Ascomycota</taxon>
        <taxon>Pezizomycotina</taxon>
        <taxon>Dothideomycetes</taxon>
        <taxon>Dothideomycetes incertae sedis</taxon>
        <taxon>Coniosporium</taxon>
    </lineage>
</organism>
<dbReference type="Gene3D" id="2.30.30.40">
    <property type="entry name" value="SH3 Domains"/>
    <property type="match status" value="1"/>
</dbReference>
<dbReference type="PROSITE" id="PS50002">
    <property type="entry name" value="SH3"/>
    <property type="match status" value="1"/>
</dbReference>
<feature type="region of interest" description="Disordered" evidence="3">
    <location>
        <begin position="172"/>
        <end position="316"/>
    </location>
</feature>
<dbReference type="InterPro" id="IPR036028">
    <property type="entry name" value="SH3-like_dom_sf"/>
</dbReference>
<dbReference type="OMA" id="RGYYMGT"/>
<dbReference type="OrthoDB" id="19092at2759"/>
<reference evidence="6" key="1">
    <citation type="submission" date="2012-06" db="EMBL/GenBank/DDBJ databases">
        <title>The genome sequence of Coniosporium apollinis CBS 100218.</title>
        <authorList>
            <consortium name="The Broad Institute Genome Sequencing Platform"/>
            <person name="Cuomo C."/>
            <person name="Gorbushina A."/>
            <person name="Noack S."/>
            <person name="Walker B."/>
            <person name="Young S.K."/>
            <person name="Zeng Q."/>
            <person name="Gargeya S."/>
            <person name="Fitzgerald M."/>
            <person name="Haas B."/>
            <person name="Abouelleil A."/>
            <person name="Alvarado L."/>
            <person name="Arachchi H.M."/>
            <person name="Berlin A.M."/>
            <person name="Chapman S.B."/>
            <person name="Goldberg J."/>
            <person name="Griggs A."/>
            <person name="Gujja S."/>
            <person name="Hansen M."/>
            <person name="Howarth C."/>
            <person name="Imamovic A."/>
            <person name="Larimer J."/>
            <person name="McCowan C."/>
            <person name="Montmayeur A."/>
            <person name="Murphy C."/>
            <person name="Neiman D."/>
            <person name="Pearson M."/>
            <person name="Priest M."/>
            <person name="Roberts A."/>
            <person name="Saif S."/>
            <person name="Shea T."/>
            <person name="Sisk P."/>
            <person name="Sykes S."/>
            <person name="Wortman J."/>
            <person name="Nusbaum C."/>
            <person name="Birren B."/>
        </authorList>
    </citation>
    <scope>NUCLEOTIDE SEQUENCE [LARGE SCALE GENOMIC DNA]</scope>
    <source>
        <strain evidence="6">CBS 100218</strain>
    </source>
</reference>
<feature type="compositionally biased region" description="Low complexity" evidence="3">
    <location>
        <begin position="283"/>
        <end position="295"/>
    </location>
</feature>
<dbReference type="Pfam" id="PF00018">
    <property type="entry name" value="SH3_1"/>
    <property type="match status" value="1"/>
</dbReference>
<protein>
    <recommendedName>
        <fullName evidence="4">SH3 domain-containing protein</fullName>
    </recommendedName>
</protein>
<feature type="compositionally biased region" description="Basic and acidic residues" evidence="3">
    <location>
        <begin position="453"/>
        <end position="480"/>
    </location>
</feature>